<sequence>LGGHSLAALKLRQLVKARLGVDLPLQRYFECPSLAACAEVLAAEGRAQAAHAEQDGSELDRMDALLESLGA</sequence>
<organism evidence="2 3">
    <name type="scientific">Variovorax guangxiensis</name>
    <dbReference type="NCBI Taxonomy" id="1775474"/>
    <lineage>
        <taxon>Bacteria</taxon>
        <taxon>Pseudomonadati</taxon>
        <taxon>Pseudomonadota</taxon>
        <taxon>Betaproteobacteria</taxon>
        <taxon>Burkholderiales</taxon>
        <taxon>Comamonadaceae</taxon>
        <taxon>Variovorax</taxon>
    </lineage>
</organism>
<dbReference type="PROSITE" id="PS50075">
    <property type="entry name" value="CARRIER"/>
    <property type="match status" value="1"/>
</dbReference>
<dbReference type="Gene3D" id="1.10.1200.10">
    <property type="entry name" value="ACP-like"/>
    <property type="match status" value="1"/>
</dbReference>
<evidence type="ECO:0000313" key="3">
    <source>
        <dbReference type="Proteomes" id="UP000281118"/>
    </source>
</evidence>
<dbReference type="AlphaFoldDB" id="A0A433MVN3"/>
<dbReference type="RefSeq" id="WP_133373067.1">
    <property type="nucleotide sequence ID" value="NZ_RXFT01000032.1"/>
</dbReference>
<dbReference type="SUPFAM" id="SSF47336">
    <property type="entry name" value="ACP-like"/>
    <property type="match status" value="1"/>
</dbReference>
<gene>
    <name evidence="2" type="ORF">EJP67_33445</name>
</gene>
<protein>
    <recommendedName>
        <fullName evidence="1">Carrier domain-containing protein</fullName>
    </recommendedName>
</protein>
<name>A0A433MVN3_9BURK</name>
<accession>A0A433MVN3</accession>
<proteinExistence type="predicted"/>
<dbReference type="Proteomes" id="UP000281118">
    <property type="component" value="Unassembled WGS sequence"/>
</dbReference>
<dbReference type="OrthoDB" id="518159at2"/>
<reference evidence="2 3" key="1">
    <citation type="submission" date="2018-12" db="EMBL/GenBank/DDBJ databases">
        <title>The genome sequences of Variovorax guangxiensis DSM 27352.</title>
        <authorList>
            <person name="Gao J."/>
            <person name="Sun J."/>
        </authorList>
    </citation>
    <scope>NUCLEOTIDE SEQUENCE [LARGE SCALE GENOMIC DNA]</scope>
    <source>
        <strain evidence="2 3">DSM 27352</strain>
    </source>
</reference>
<dbReference type="InterPro" id="IPR009081">
    <property type="entry name" value="PP-bd_ACP"/>
</dbReference>
<dbReference type="EMBL" id="RXFT01000032">
    <property type="protein sequence ID" value="RUR71958.1"/>
    <property type="molecule type" value="Genomic_DNA"/>
</dbReference>
<feature type="non-terminal residue" evidence="2">
    <location>
        <position position="1"/>
    </location>
</feature>
<evidence type="ECO:0000259" key="1">
    <source>
        <dbReference type="PROSITE" id="PS50075"/>
    </source>
</evidence>
<evidence type="ECO:0000313" key="2">
    <source>
        <dbReference type="EMBL" id="RUR71958.1"/>
    </source>
</evidence>
<dbReference type="InterPro" id="IPR036736">
    <property type="entry name" value="ACP-like_sf"/>
</dbReference>
<comment type="caution">
    <text evidence="2">The sequence shown here is derived from an EMBL/GenBank/DDBJ whole genome shotgun (WGS) entry which is preliminary data.</text>
</comment>
<dbReference type="Pfam" id="PF00550">
    <property type="entry name" value="PP-binding"/>
    <property type="match status" value="1"/>
</dbReference>
<feature type="domain" description="Carrier" evidence="1">
    <location>
        <begin position="1"/>
        <end position="45"/>
    </location>
</feature>